<feature type="transmembrane region" description="Helical" evidence="1">
    <location>
        <begin position="98"/>
        <end position="119"/>
    </location>
</feature>
<feature type="transmembrane region" description="Helical" evidence="1">
    <location>
        <begin position="187"/>
        <end position="207"/>
    </location>
</feature>
<reference evidence="2 3" key="1">
    <citation type="submission" date="2018-11" db="EMBL/GenBank/DDBJ databases">
        <title>Sequencing the genomes of 1000 actinobacteria strains.</title>
        <authorList>
            <person name="Klenk H.-P."/>
        </authorList>
    </citation>
    <scope>NUCLEOTIDE SEQUENCE [LARGE SCALE GENOMIC DNA]</scope>
    <source>
        <strain evidence="2 3">DSM 14012</strain>
    </source>
</reference>
<feature type="transmembrane region" description="Helical" evidence="1">
    <location>
        <begin position="131"/>
        <end position="154"/>
    </location>
</feature>
<evidence type="ECO:0000313" key="2">
    <source>
        <dbReference type="EMBL" id="ROR83013.1"/>
    </source>
</evidence>
<feature type="transmembrane region" description="Helical" evidence="1">
    <location>
        <begin position="213"/>
        <end position="234"/>
    </location>
</feature>
<keyword evidence="1" id="KW-0472">Membrane</keyword>
<dbReference type="Proteomes" id="UP000266915">
    <property type="component" value="Unassembled WGS sequence"/>
</dbReference>
<evidence type="ECO:0008006" key="4">
    <source>
        <dbReference type="Google" id="ProtNLM"/>
    </source>
</evidence>
<feature type="transmembrane region" description="Helical" evidence="1">
    <location>
        <begin position="18"/>
        <end position="40"/>
    </location>
</feature>
<comment type="caution">
    <text evidence="2">The sequence shown here is derived from an EMBL/GenBank/DDBJ whole genome shotgun (WGS) entry which is preliminary data.</text>
</comment>
<sequence>MHDTTTTPPPAAPARGRILLAGVAMAVPAIAIALTRLVWGDAIPVDVASHWSGTGAPDDSLPAAGVFLVTLIIASVAAIAAIILLALPKPDMRTKRMIVLFIGIAAGSAASVWIIPTWLTVQAGSVDGAVLGWWIVPLAACSLWGVIPAVILPAQPLLAGAAARPAPMDLGETEFGAWSRSVTAIMFLWLTLALVAIGAVAYTPILLGGESGVAMFGLSILAAATLLCASFIRLRVSVDWRGLRVVSLFGIPMKRIPLDQVDVVEATDIRPMDWGGWGYRIMPGRSAVVLRSGPGLVVTSTSGKQFAITIDDPEEPAALLQALAARAGSRV</sequence>
<evidence type="ECO:0000313" key="3">
    <source>
        <dbReference type="Proteomes" id="UP000266915"/>
    </source>
</evidence>
<dbReference type="RefSeq" id="WP_085513890.1">
    <property type="nucleotide sequence ID" value="NZ_FXAP01000006.1"/>
</dbReference>
<feature type="transmembrane region" description="Helical" evidence="1">
    <location>
        <begin position="60"/>
        <end position="86"/>
    </location>
</feature>
<accession>A0A3N2C666</accession>
<keyword evidence="3" id="KW-1185">Reference proteome</keyword>
<protein>
    <recommendedName>
        <fullName evidence="4">DUF1648 domain-containing protein</fullName>
    </recommendedName>
</protein>
<keyword evidence="1" id="KW-1133">Transmembrane helix</keyword>
<evidence type="ECO:0000256" key="1">
    <source>
        <dbReference type="SAM" id="Phobius"/>
    </source>
</evidence>
<dbReference type="AlphaFoldDB" id="A0A3N2C666"/>
<dbReference type="EMBL" id="RKHL01000001">
    <property type="protein sequence ID" value="ROR83013.1"/>
    <property type="molecule type" value="Genomic_DNA"/>
</dbReference>
<name>A0A3N2C666_9MICO</name>
<gene>
    <name evidence="2" type="ORF">EDD42_3115</name>
</gene>
<proteinExistence type="predicted"/>
<keyword evidence="1" id="KW-0812">Transmembrane</keyword>
<organism evidence="2 3">
    <name type="scientific">Plantibacter flavus</name>
    <dbReference type="NCBI Taxonomy" id="150123"/>
    <lineage>
        <taxon>Bacteria</taxon>
        <taxon>Bacillati</taxon>
        <taxon>Actinomycetota</taxon>
        <taxon>Actinomycetes</taxon>
        <taxon>Micrococcales</taxon>
        <taxon>Microbacteriaceae</taxon>
        <taxon>Plantibacter</taxon>
    </lineage>
</organism>